<dbReference type="InterPro" id="IPR001075">
    <property type="entry name" value="NIF_FeS_clus_asmbl_NifU_C"/>
</dbReference>
<comment type="function">
    <text evidence="5">Involved in iron-sulfur cluster biogenesis. Binds a 4Fe-4S cluster, can transfer this cluster to apoproteins, and thereby intervenes in the maturation of Fe/S proteins. Could also act as a scaffold/chaperone for damaged Fe/S proteins.</text>
</comment>
<dbReference type="Gene3D" id="3.30.300.130">
    <property type="entry name" value="Fe-S cluster assembly (FSCA)"/>
    <property type="match status" value="1"/>
</dbReference>
<dbReference type="SUPFAM" id="SSF89360">
    <property type="entry name" value="HesB-like domain"/>
    <property type="match status" value="1"/>
</dbReference>
<keyword evidence="1 5" id="KW-0004">4Fe-4S</keyword>
<dbReference type="GO" id="GO:0051604">
    <property type="term" value="P:protein maturation"/>
    <property type="evidence" value="ECO:0007669"/>
    <property type="project" value="UniProtKB-UniRule"/>
</dbReference>
<dbReference type="PANTHER" id="PTHR11178:SF51">
    <property type="entry name" value="FE_S BIOGENESIS PROTEIN NFUA"/>
    <property type="match status" value="1"/>
</dbReference>
<dbReference type="GO" id="GO:0016226">
    <property type="term" value="P:iron-sulfur cluster assembly"/>
    <property type="evidence" value="ECO:0007669"/>
    <property type="project" value="UniProtKB-UniRule"/>
</dbReference>
<comment type="similarity">
    <text evidence="5">Belongs to the NfuA family.</text>
</comment>
<evidence type="ECO:0000256" key="3">
    <source>
        <dbReference type="ARBA" id="ARBA00023004"/>
    </source>
</evidence>
<feature type="binding site" evidence="5">
    <location>
        <position position="149"/>
    </location>
    <ligand>
        <name>[4Fe-4S] cluster</name>
        <dbReference type="ChEBI" id="CHEBI:49883"/>
    </ligand>
</feature>
<name>A0A4D6Y8P7_9GAMM</name>
<dbReference type="OrthoDB" id="9785450at2"/>
<dbReference type="SUPFAM" id="SSF117916">
    <property type="entry name" value="Fe-S cluster assembly (FSCA) domain-like"/>
    <property type="match status" value="1"/>
</dbReference>
<dbReference type="RefSeq" id="WP_158359928.1">
    <property type="nucleotide sequence ID" value="NZ_CP034879.1"/>
</dbReference>
<feature type="domain" description="Core" evidence="7">
    <location>
        <begin position="2"/>
        <end position="99"/>
    </location>
</feature>
<dbReference type="AlphaFoldDB" id="A0A4D6Y8P7"/>
<dbReference type="InterPro" id="IPR035903">
    <property type="entry name" value="HesB-like_dom_sf"/>
</dbReference>
<keyword evidence="3 5" id="KW-0408">Iron</keyword>
<evidence type="ECO:0000313" key="8">
    <source>
        <dbReference type="EMBL" id="QCI20665.1"/>
    </source>
</evidence>
<dbReference type="PANTHER" id="PTHR11178">
    <property type="entry name" value="IRON-SULFUR CLUSTER SCAFFOLD PROTEIN NFU-RELATED"/>
    <property type="match status" value="1"/>
</dbReference>
<evidence type="ECO:0000259" key="7">
    <source>
        <dbReference type="Pfam" id="PF01521"/>
    </source>
</evidence>
<dbReference type="GO" id="GO:0005506">
    <property type="term" value="F:iron ion binding"/>
    <property type="evidence" value="ECO:0007669"/>
    <property type="project" value="InterPro"/>
</dbReference>
<organism evidence="8 9">
    <name type="scientific">Buchnera aphidicola</name>
    <name type="common">Brachycaudus cardui</name>
    <dbReference type="NCBI Taxonomy" id="557993"/>
    <lineage>
        <taxon>Bacteria</taxon>
        <taxon>Pseudomonadati</taxon>
        <taxon>Pseudomonadota</taxon>
        <taxon>Gammaproteobacteria</taxon>
        <taxon>Enterobacterales</taxon>
        <taxon>Erwiniaceae</taxon>
        <taxon>Buchnera</taxon>
    </lineage>
</organism>
<sequence>MITVSKNAQKHFQTLLLQEPSDTHIRVFVINPGTINAECGIAYCPANEIEESDIQLKYDQFFIYVNKNIISYLKNAEIDILIDKVSSQLTLKAPYIKNNNFKKSSLLEEKIKYFLNEKINPHLSMHGGKVHLIEISKKGVAKIQFSGGCNGCSMIGLTLKEAVEKKILNAFPEIKQVSDDTDHLHGKHSFY</sequence>
<feature type="domain" description="NIF system FeS cluster assembly NifU C-terminal" evidence="6">
    <location>
        <begin position="111"/>
        <end position="177"/>
    </location>
</feature>
<dbReference type="EMBL" id="CP034879">
    <property type="protein sequence ID" value="QCI20665.1"/>
    <property type="molecule type" value="Genomic_DNA"/>
</dbReference>
<evidence type="ECO:0000256" key="2">
    <source>
        <dbReference type="ARBA" id="ARBA00022723"/>
    </source>
</evidence>
<dbReference type="Pfam" id="PF01521">
    <property type="entry name" value="Fe-S_biosyn"/>
    <property type="match status" value="1"/>
</dbReference>
<dbReference type="InterPro" id="IPR034904">
    <property type="entry name" value="FSCA_dom_sf"/>
</dbReference>
<dbReference type="Proteomes" id="UP000298594">
    <property type="component" value="Chromosome"/>
</dbReference>
<reference evidence="8 9" key="2">
    <citation type="submission" date="2019-05" db="EMBL/GenBank/DDBJ databases">
        <title>Genome evolution of the obligate endosymbiont Buchnera aphidicola.</title>
        <authorList>
            <person name="Moran N.A."/>
        </authorList>
    </citation>
    <scope>NUCLEOTIDE SEQUENCE [LARGE SCALE GENOMIC DNA]</scope>
    <source>
        <strain evidence="8 9">Bca</strain>
    </source>
</reference>
<reference evidence="8 9" key="1">
    <citation type="submission" date="2018-12" db="EMBL/GenBank/DDBJ databases">
        <authorList>
            <person name="Chong R.A."/>
        </authorList>
    </citation>
    <scope>NUCLEOTIDE SEQUENCE [LARGE SCALE GENOMIC DNA]</scope>
    <source>
        <strain evidence="8 9">Bca</strain>
    </source>
</reference>
<dbReference type="InterPro" id="IPR017726">
    <property type="entry name" value="Fe/S_biogenesis_protein_NfuA"/>
</dbReference>
<evidence type="ECO:0000256" key="5">
    <source>
        <dbReference type="HAMAP-Rule" id="MF_01637"/>
    </source>
</evidence>
<dbReference type="Gene3D" id="2.60.300.12">
    <property type="entry name" value="HesB-like domain"/>
    <property type="match status" value="1"/>
</dbReference>
<keyword evidence="2 5" id="KW-0479">Metal-binding</keyword>
<proteinExistence type="inferred from homology"/>
<evidence type="ECO:0000256" key="4">
    <source>
        <dbReference type="ARBA" id="ARBA00023014"/>
    </source>
</evidence>
<evidence type="ECO:0000259" key="6">
    <source>
        <dbReference type="Pfam" id="PF01106"/>
    </source>
</evidence>
<dbReference type="InterPro" id="IPR000361">
    <property type="entry name" value="ATAP_core_dom"/>
</dbReference>
<dbReference type="Pfam" id="PF01106">
    <property type="entry name" value="NifU"/>
    <property type="match status" value="1"/>
</dbReference>
<keyword evidence="4 5" id="KW-0411">Iron-sulfur</keyword>
<accession>A0A4D6Y8P7</accession>
<dbReference type="HAMAP" id="MF_01637">
    <property type="entry name" value="Fe_S_biogen_NfuA"/>
    <property type="match status" value="1"/>
</dbReference>
<protein>
    <recommendedName>
        <fullName evidence="5">Fe/S biogenesis protein NfuA</fullName>
    </recommendedName>
</protein>
<evidence type="ECO:0000256" key="1">
    <source>
        <dbReference type="ARBA" id="ARBA00022485"/>
    </source>
</evidence>
<evidence type="ECO:0000313" key="9">
    <source>
        <dbReference type="Proteomes" id="UP000298594"/>
    </source>
</evidence>
<comment type="cofactor">
    <cofactor evidence="5">
        <name>[4Fe-4S] cluster</name>
        <dbReference type="ChEBI" id="CHEBI:49883"/>
    </cofactor>
    <text evidence="5">Binds 1 [4Fe-4S] cluster per subunit. The cluster is presumably bound at the interface of two monomers.</text>
</comment>
<feature type="binding site" evidence="5">
    <location>
        <position position="152"/>
    </location>
    <ligand>
        <name>[4Fe-4S] cluster</name>
        <dbReference type="ChEBI" id="CHEBI:49883"/>
    </ligand>
</feature>
<comment type="subunit">
    <text evidence="5">Homodimer.</text>
</comment>
<gene>
    <name evidence="5" type="primary">nfuA</name>
    <name evidence="8" type="ORF">D9V67_02800</name>
</gene>
<dbReference type="GO" id="GO:0051539">
    <property type="term" value="F:4 iron, 4 sulfur cluster binding"/>
    <property type="evidence" value="ECO:0007669"/>
    <property type="project" value="UniProtKB-UniRule"/>
</dbReference>